<evidence type="ECO:0000313" key="1">
    <source>
        <dbReference type="EMBL" id="KAB1204483.1"/>
    </source>
</evidence>
<name>A0A6A1UVZ5_9ROSI</name>
<dbReference type="EMBL" id="RXIC02000026">
    <property type="protein sequence ID" value="KAB1204483.1"/>
    <property type="molecule type" value="Genomic_DNA"/>
</dbReference>
<reference evidence="1 2" key="1">
    <citation type="journal article" date="2019" name="Plant Biotechnol. J.">
        <title>The red bayberry genome and genetic basis of sex determination.</title>
        <authorList>
            <person name="Jia H.M."/>
            <person name="Jia H.J."/>
            <person name="Cai Q.L."/>
            <person name="Wang Y."/>
            <person name="Zhao H.B."/>
            <person name="Yang W.F."/>
            <person name="Wang G.Y."/>
            <person name="Li Y.H."/>
            <person name="Zhan D.L."/>
            <person name="Shen Y.T."/>
            <person name="Niu Q.F."/>
            <person name="Chang L."/>
            <person name="Qiu J."/>
            <person name="Zhao L."/>
            <person name="Xie H.B."/>
            <person name="Fu W.Y."/>
            <person name="Jin J."/>
            <person name="Li X.W."/>
            <person name="Jiao Y."/>
            <person name="Zhou C.C."/>
            <person name="Tu T."/>
            <person name="Chai C.Y."/>
            <person name="Gao J.L."/>
            <person name="Fan L.J."/>
            <person name="van de Weg E."/>
            <person name="Wang J.Y."/>
            <person name="Gao Z.S."/>
        </authorList>
    </citation>
    <scope>NUCLEOTIDE SEQUENCE [LARGE SCALE GENOMIC DNA]</scope>
    <source>
        <tissue evidence="1">Leaves</tissue>
    </source>
</reference>
<dbReference type="AlphaFoldDB" id="A0A6A1UVZ5"/>
<organism evidence="1 2">
    <name type="scientific">Morella rubra</name>
    <name type="common">Chinese bayberry</name>
    <dbReference type="NCBI Taxonomy" id="262757"/>
    <lineage>
        <taxon>Eukaryota</taxon>
        <taxon>Viridiplantae</taxon>
        <taxon>Streptophyta</taxon>
        <taxon>Embryophyta</taxon>
        <taxon>Tracheophyta</taxon>
        <taxon>Spermatophyta</taxon>
        <taxon>Magnoliopsida</taxon>
        <taxon>eudicotyledons</taxon>
        <taxon>Gunneridae</taxon>
        <taxon>Pentapetalae</taxon>
        <taxon>rosids</taxon>
        <taxon>fabids</taxon>
        <taxon>Fagales</taxon>
        <taxon>Myricaceae</taxon>
        <taxon>Morella</taxon>
    </lineage>
</organism>
<accession>A0A6A1UVZ5</accession>
<gene>
    <name evidence="1" type="ORF">CJ030_MR8G028121</name>
</gene>
<keyword evidence="2" id="KW-1185">Reference proteome</keyword>
<dbReference type="Proteomes" id="UP000516437">
    <property type="component" value="Chromosome 8"/>
</dbReference>
<sequence length="73" mass="8210">MTLTPKFGRLLSICFSYSPSTSHKGHRNFDGRNVNDAAAANLNIHPMPSVPQNATHVPHFLWLIWGQLVQRKS</sequence>
<evidence type="ECO:0000313" key="2">
    <source>
        <dbReference type="Proteomes" id="UP000516437"/>
    </source>
</evidence>
<proteinExistence type="predicted"/>
<comment type="caution">
    <text evidence="1">The sequence shown here is derived from an EMBL/GenBank/DDBJ whole genome shotgun (WGS) entry which is preliminary data.</text>
</comment>
<protein>
    <submittedName>
        <fullName evidence="1">Uncharacterized protein</fullName>
    </submittedName>
</protein>